<dbReference type="PANTHER" id="PTHR22946:SF11">
    <property type="entry name" value="DIENELACTONE HYDROLASE DOMAIN-CONTAINING PROTEIN"/>
    <property type="match status" value="1"/>
</dbReference>
<dbReference type="PANTHER" id="PTHR22946">
    <property type="entry name" value="DIENELACTONE HYDROLASE DOMAIN-CONTAINING PROTEIN-RELATED"/>
    <property type="match status" value="1"/>
</dbReference>
<gene>
    <name evidence="2" type="ORF">HPLM_LOCUS8541</name>
</gene>
<organism evidence="4">
    <name type="scientific">Haemonchus placei</name>
    <name type="common">Barber's pole worm</name>
    <dbReference type="NCBI Taxonomy" id="6290"/>
    <lineage>
        <taxon>Eukaryota</taxon>
        <taxon>Metazoa</taxon>
        <taxon>Ecdysozoa</taxon>
        <taxon>Nematoda</taxon>
        <taxon>Chromadorea</taxon>
        <taxon>Rhabditida</taxon>
        <taxon>Rhabditina</taxon>
        <taxon>Rhabditomorpha</taxon>
        <taxon>Strongyloidea</taxon>
        <taxon>Trichostrongylidae</taxon>
        <taxon>Haemonchus</taxon>
    </lineage>
</organism>
<dbReference type="STRING" id="6290.A0A0N4WDA5"/>
<dbReference type="OMA" id="VVVHEWW"/>
<evidence type="ECO:0000313" key="3">
    <source>
        <dbReference type="Proteomes" id="UP000268014"/>
    </source>
</evidence>
<name>A0A0N4WDA5_HAEPC</name>
<dbReference type="Pfam" id="PF01738">
    <property type="entry name" value="DLH"/>
    <property type="match status" value="1"/>
</dbReference>
<dbReference type="Proteomes" id="UP000268014">
    <property type="component" value="Unassembled WGS sequence"/>
</dbReference>
<dbReference type="OrthoDB" id="17560at2759"/>
<dbReference type="InterPro" id="IPR050261">
    <property type="entry name" value="FrsA_esterase"/>
</dbReference>
<dbReference type="EMBL" id="UZAF01016883">
    <property type="protein sequence ID" value="VDO35157.1"/>
    <property type="molecule type" value="Genomic_DNA"/>
</dbReference>
<dbReference type="InterPro" id="IPR002925">
    <property type="entry name" value="Dienelactn_hydro"/>
</dbReference>
<evidence type="ECO:0000313" key="4">
    <source>
        <dbReference type="WBParaSite" id="HPLM_0000854901-mRNA-1"/>
    </source>
</evidence>
<protein>
    <submittedName>
        <fullName evidence="4">DLH domain-containing protein</fullName>
    </submittedName>
</protein>
<sequence>MSKILRKFLYLAQLIKVKQLTCDISFSKKPPSPYIEELVDYGAETGHVLSTQCLQPFILSIFLYRGANQHKKYPAVIEFHAFTGRTEFDNQKARDLAKLGYVAFASDVYGKGVASNDTNENFALMAQMLSLRTTTLQQRIRAAWNLVKQLPYVDSQKIGCIGFCFGGLTCLDLARFDVGLKAAVSFHGTLTDYPGNNTSIGASIQAHHGDIDPHTTNADAESFKEEMRARNADWFFTSYSDAMHAFTLPGVENWGIPGAAYNEKADKRSWTAMQTFLAEKLL</sequence>
<evidence type="ECO:0000259" key="1">
    <source>
        <dbReference type="Pfam" id="PF01738"/>
    </source>
</evidence>
<dbReference type="SUPFAM" id="SSF53474">
    <property type="entry name" value="alpha/beta-Hydrolases"/>
    <property type="match status" value="1"/>
</dbReference>
<keyword evidence="3" id="KW-1185">Reference proteome</keyword>
<dbReference type="WBParaSite" id="HPLM_0000854901-mRNA-1">
    <property type="protein sequence ID" value="HPLM_0000854901-mRNA-1"/>
    <property type="gene ID" value="HPLM_0000854901"/>
</dbReference>
<dbReference type="AlphaFoldDB" id="A0A0N4WDA5"/>
<dbReference type="Gene3D" id="3.40.50.1820">
    <property type="entry name" value="alpha/beta hydrolase"/>
    <property type="match status" value="1"/>
</dbReference>
<evidence type="ECO:0000313" key="2">
    <source>
        <dbReference type="EMBL" id="VDO35157.1"/>
    </source>
</evidence>
<dbReference type="GO" id="GO:0016787">
    <property type="term" value="F:hydrolase activity"/>
    <property type="evidence" value="ECO:0007669"/>
    <property type="project" value="InterPro"/>
</dbReference>
<dbReference type="InterPro" id="IPR029058">
    <property type="entry name" value="AB_hydrolase_fold"/>
</dbReference>
<reference evidence="4" key="1">
    <citation type="submission" date="2017-02" db="UniProtKB">
        <authorList>
            <consortium name="WormBaseParasite"/>
        </authorList>
    </citation>
    <scope>IDENTIFICATION</scope>
</reference>
<proteinExistence type="predicted"/>
<feature type="domain" description="Dienelactone hydrolase" evidence="1">
    <location>
        <begin position="67"/>
        <end position="279"/>
    </location>
</feature>
<accession>A0A0N4WDA5</accession>
<reference evidence="2 3" key="2">
    <citation type="submission" date="2018-11" db="EMBL/GenBank/DDBJ databases">
        <authorList>
            <consortium name="Pathogen Informatics"/>
        </authorList>
    </citation>
    <scope>NUCLEOTIDE SEQUENCE [LARGE SCALE GENOMIC DNA]</scope>
    <source>
        <strain evidence="2 3">MHpl1</strain>
    </source>
</reference>